<dbReference type="OrthoDB" id="7186766at2"/>
<dbReference type="PATRIC" id="fig|692370.5.peg.2397"/>
<keyword evidence="3" id="KW-0862">Zinc</keyword>
<evidence type="ECO:0000256" key="2">
    <source>
        <dbReference type="ARBA" id="ARBA00022723"/>
    </source>
</evidence>
<keyword evidence="2" id="KW-0479">Metal-binding</keyword>
<evidence type="ECO:0000256" key="4">
    <source>
        <dbReference type="ARBA" id="ARBA00023239"/>
    </source>
</evidence>
<dbReference type="PANTHER" id="PTHR33337">
    <property type="entry name" value="GFA DOMAIN-CONTAINING PROTEIN"/>
    <property type="match status" value="1"/>
</dbReference>
<dbReference type="InterPro" id="IPR006913">
    <property type="entry name" value="CENP-V/GFA"/>
</dbReference>
<evidence type="ECO:0000256" key="3">
    <source>
        <dbReference type="ARBA" id="ARBA00022833"/>
    </source>
</evidence>
<organism evidence="6 7">
    <name type="scientific">Tsuneonella dongtanensis</name>
    <dbReference type="NCBI Taxonomy" id="692370"/>
    <lineage>
        <taxon>Bacteria</taxon>
        <taxon>Pseudomonadati</taxon>
        <taxon>Pseudomonadota</taxon>
        <taxon>Alphaproteobacteria</taxon>
        <taxon>Sphingomonadales</taxon>
        <taxon>Erythrobacteraceae</taxon>
        <taxon>Tsuneonella</taxon>
    </lineage>
</organism>
<evidence type="ECO:0000256" key="1">
    <source>
        <dbReference type="ARBA" id="ARBA00005495"/>
    </source>
</evidence>
<dbReference type="EMBL" id="CP016591">
    <property type="protein sequence ID" value="ANY20882.1"/>
    <property type="molecule type" value="Genomic_DNA"/>
</dbReference>
<sequence length="148" mass="16230">MIETKTGGCQCGRVRYSAKVDPAKAYLCHCRMCQRATGGVAAAFVQARCDEVEWEGEPDFYASSPIAERPFCAHCGTPIGFRFTGSGDHMDLTIGSFDDPSDFVPSSHAGAESLHEAWLDTSSLPRTRTDEIPKLVEKWRSVGRDVPE</sequence>
<feature type="domain" description="CENP-V/GFA" evidence="5">
    <location>
        <begin position="5"/>
        <end position="107"/>
    </location>
</feature>
<comment type="similarity">
    <text evidence="1">Belongs to the Gfa family.</text>
</comment>
<evidence type="ECO:0000313" key="6">
    <source>
        <dbReference type="EMBL" id="ANY20882.1"/>
    </source>
</evidence>
<dbReference type="KEGG" id="ado:A6F68_02383"/>
<evidence type="ECO:0000313" key="7">
    <source>
        <dbReference type="Proteomes" id="UP000092932"/>
    </source>
</evidence>
<evidence type="ECO:0000259" key="5">
    <source>
        <dbReference type="PROSITE" id="PS51891"/>
    </source>
</evidence>
<dbReference type="InterPro" id="IPR011057">
    <property type="entry name" value="Mss4-like_sf"/>
</dbReference>
<dbReference type="PANTHER" id="PTHR33337:SF40">
    <property type="entry name" value="CENP-V_GFA DOMAIN-CONTAINING PROTEIN-RELATED"/>
    <property type="match status" value="1"/>
</dbReference>
<keyword evidence="7" id="KW-1185">Reference proteome</keyword>
<dbReference type="GO" id="GO:0016846">
    <property type="term" value="F:carbon-sulfur lyase activity"/>
    <property type="evidence" value="ECO:0007669"/>
    <property type="project" value="InterPro"/>
</dbReference>
<dbReference type="Gene3D" id="3.90.1590.10">
    <property type="entry name" value="glutathione-dependent formaldehyde- activating enzyme (gfa)"/>
    <property type="match status" value="1"/>
</dbReference>
<gene>
    <name evidence="6" type="ORF">A6F68_02383</name>
</gene>
<reference evidence="6 7" key="1">
    <citation type="submission" date="2016-07" db="EMBL/GenBank/DDBJ databases">
        <title>Complete genome sequence of Altererythrobacter dongtanensis KCTC 22672, a type strain with esterase isolated from tidal flat.</title>
        <authorList>
            <person name="Cheng H."/>
            <person name="Wu Y.-H."/>
            <person name="Zhou P."/>
            <person name="Huo Y.-Y."/>
            <person name="Wang C.-S."/>
            <person name="Xu X.-W."/>
        </authorList>
    </citation>
    <scope>NUCLEOTIDE SEQUENCE [LARGE SCALE GENOMIC DNA]</scope>
    <source>
        <strain evidence="6 7">KCTC 22672</strain>
    </source>
</reference>
<name>A0A1B2AFF1_9SPHN</name>
<protein>
    <submittedName>
        <fullName evidence="6">Glutathione-dependent formaldehyde-activating enzyme</fullName>
    </submittedName>
</protein>
<dbReference type="SUPFAM" id="SSF51316">
    <property type="entry name" value="Mss4-like"/>
    <property type="match status" value="1"/>
</dbReference>
<dbReference type="RefSeq" id="WP_067680316.1">
    <property type="nucleotide sequence ID" value="NZ_CP016591.1"/>
</dbReference>
<dbReference type="PROSITE" id="PS51891">
    <property type="entry name" value="CENP_V_GFA"/>
    <property type="match status" value="1"/>
</dbReference>
<dbReference type="AlphaFoldDB" id="A0A1B2AFF1"/>
<keyword evidence="4" id="KW-0456">Lyase</keyword>
<dbReference type="STRING" id="692370.A6F68_02383"/>
<dbReference type="Pfam" id="PF04828">
    <property type="entry name" value="GFA"/>
    <property type="match status" value="1"/>
</dbReference>
<dbReference type="Proteomes" id="UP000092932">
    <property type="component" value="Chromosome"/>
</dbReference>
<dbReference type="GO" id="GO:0046872">
    <property type="term" value="F:metal ion binding"/>
    <property type="evidence" value="ECO:0007669"/>
    <property type="project" value="UniProtKB-KW"/>
</dbReference>
<proteinExistence type="inferred from homology"/>
<accession>A0A1B2AFF1</accession>